<evidence type="ECO:0000313" key="6">
    <source>
        <dbReference type="Proteomes" id="UP000800035"/>
    </source>
</evidence>
<organism evidence="5 6">
    <name type="scientific">Byssothecium circinans</name>
    <dbReference type="NCBI Taxonomy" id="147558"/>
    <lineage>
        <taxon>Eukaryota</taxon>
        <taxon>Fungi</taxon>
        <taxon>Dikarya</taxon>
        <taxon>Ascomycota</taxon>
        <taxon>Pezizomycotina</taxon>
        <taxon>Dothideomycetes</taxon>
        <taxon>Pleosporomycetidae</taxon>
        <taxon>Pleosporales</taxon>
        <taxon>Massarineae</taxon>
        <taxon>Massarinaceae</taxon>
        <taxon>Byssothecium</taxon>
    </lineage>
</organism>
<dbReference type="GO" id="GO:0005665">
    <property type="term" value="C:RNA polymerase II, core complex"/>
    <property type="evidence" value="ECO:0007669"/>
    <property type="project" value="UniProtKB-UniRule"/>
</dbReference>
<comment type="subcellular location">
    <subcellularLocation>
        <location evidence="1">Nucleus</location>
    </subcellularLocation>
</comment>
<dbReference type="GO" id="GO:0005736">
    <property type="term" value="C:RNA polymerase I complex"/>
    <property type="evidence" value="ECO:0007669"/>
    <property type="project" value="TreeGrafter"/>
</dbReference>
<proteinExistence type="inferred from homology"/>
<evidence type="ECO:0000256" key="2">
    <source>
        <dbReference type="ARBA" id="ARBA00008912"/>
    </source>
</evidence>
<keyword evidence="3 4" id="KW-0539">Nucleus</keyword>
<dbReference type="OrthoDB" id="20018at2759"/>
<reference evidence="5" key="1">
    <citation type="journal article" date="2020" name="Stud. Mycol.">
        <title>101 Dothideomycetes genomes: a test case for predicting lifestyles and emergence of pathogens.</title>
        <authorList>
            <person name="Haridas S."/>
            <person name="Albert R."/>
            <person name="Binder M."/>
            <person name="Bloem J."/>
            <person name="Labutti K."/>
            <person name="Salamov A."/>
            <person name="Andreopoulos B."/>
            <person name="Baker S."/>
            <person name="Barry K."/>
            <person name="Bills G."/>
            <person name="Bluhm B."/>
            <person name="Cannon C."/>
            <person name="Castanera R."/>
            <person name="Culley D."/>
            <person name="Daum C."/>
            <person name="Ezra D."/>
            <person name="Gonzalez J."/>
            <person name="Henrissat B."/>
            <person name="Kuo A."/>
            <person name="Liang C."/>
            <person name="Lipzen A."/>
            <person name="Lutzoni F."/>
            <person name="Magnuson J."/>
            <person name="Mondo S."/>
            <person name="Nolan M."/>
            <person name="Ohm R."/>
            <person name="Pangilinan J."/>
            <person name="Park H.-J."/>
            <person name="Ramirez L."/>
            <person name="Alfaro M."/>
            <person name="Sun H."/>
            <person name="Tritt A."/>
            <person name="Yoshinaga Y."/>
            <person name="Zwiers L.-H."/>
            <person name="Turgeon B."/>
            <person name="Goodwin S."/>
            <person name="Spatafora J."/>
            <person name="Crous P."/>
            <person name="Grigoriev I."/>
        </authorList>
    </citation>
    <scope>NUCLEOTIDE SEQUENCE</scope>
    <source>
        <strain evidence="5">CBS 675.92</strain>
    </source>
</reference>
<protein>
    <recommendedName>
        <fullName evidence="4">DNA-directed RNA polymerases I, II, and III subunit RPABC3</fullName>
    </recommendedName>
</protein>
<dbReference type="InterPro" id="IPR012340">
    <property type="entry name" value="NA-bd_OB-fold"/>
</dbReference>
<dbReference type="FunFam" id="2.40.50.140:FF:000191">
    <property type="entry name" value="DNA-directed RNA polymerases I, II, and III subunit RPABC3"/>
    <property type="match status" value="1"/>
</dbReference>
<evidence type="ECO:0000256" key="1">
    <source>
        <dbReference type="ARBA" id="ARBA00004123"/>
    </source>
</evidence>
<dbReference type="EMBL" id="ML976993">
    <property type="protein sequence ID" value="KAF1956042.1"/>
    <property type="molecule type" value="Genomic_DNA"/>
</dbReference>
<gene>
    <name evidence="5" type="ORF">CC80DRAFT_516881</name>
</gene>
<name>A0A6A5TWM3_9PLEO</name>
<dbReference type="SUPFAM" id="SSF50249">
    <property type="entry name" value="Nucleic acid-binding proteins"/>
    <property type="match status" value="1"/>
</dbReference>
<dbReference type="AlphaFoldDB" id="A0A6A5TWM3"/>
<dbReference type="InterPro" id="IPR005570">
    <property type="entry name" value="RPABC3"/>
</dbReference>
<keyword evidence="6" id="KW-1185">Reference proteome</keyword>
<dbReference type="Pfam" id="PF03870">
    <property type="entry name" value="RNA_pol_Rpb8"/>
    <property type="match status" value="1"/>
</dbReference>
<dbReference type="GO" id="GO:0006351">
    <property type="term" value="P:DNA-templated transcription"/>
    <property type="evidence" value="ECO:0007669"/>
    <property type="project" value="UniProtKB-UniRule"/>
</dbReference>
<dbReference type="SMART" id="SM00658">
    <property type="entry name" value="RPOL8c"/>
    <property type="match status" value="1"/>
</dbReference>
<dbReference type="PANTHER" id="PTHR10917">
    <property type="entry name" value="DNA-DIRECTED RNA POLYMERASES I, II, AND III SUBUNIT RPABC3"/>
    <property type="match status" value="1"/>
</dbReference>
<dbReference type="GO" id="GO:0003899">
    <property type="term" value="F:DNA-directed RNA polymerase activity"/>
    <property type="evidence" value="ECO:0007669"/>
    <property type="project" value="UniProtKB-UniRule"/>
</dbReference>
<comment type="similarity">
    <text evidence="2 4">Belongs to the eukaryotic RPB8 RNA polymerase subunit family.</text>
</comment>
<comment type="function">
    <text evidence="4">DNA-dependent RNA polymerase catalyzes the transcription of DNA into RNA using the four ribonucleoside triphosphates as substrates. Common component of RNA polymerases I, II and III which synthesize ribosomal RNA precursors, mRNA precursors and many functional non-coding RNAs, and small RNAs, such as 5S rRNA and tRNAs, respectively.</text>
</comment>
<evidence type="ECO:0000256" key="3">
    <source>
        <dbReference type="ARBA" id="ARBA00023242"/>
    </source>
</evidence>
<dbReference type="GO" id="GO:0005666">
    <property type="term" value="C:RNA polymerase III complex"/>
    <property type="evidence" value="ECO:0007669"/>
    <property type="project" value="TreeGrafter"/>
</dbReference>
<sequence length="146" mass="16301">MADAQIFEDTFNIISTDSANYDRVTRLSGTSTDGTIKLTLDINHELFPCHQGDTISLVLANTLRLDGSKDEGGQGWRDVGRPGESTLADMYDYVCFGKVYRVLDQENEGNDVKVYLSFGGLLLVMQGPYKKLTGLKIEHLYMLIKK</sequence>
<dbReference type="Proteomes" id="UP000800035">
    <property type="component" value="Unassembled WGS sequence"/>
</dbReference>
<dbReference type="PIRSF" id="PIRSF000779">
    <property type="entry name" value="RNA_pol_Rpb8"/>
    <property type="match status" value="1"/>
</dbReference>
<dbReference type="PANTHER" id="PTHR10917:SF0">
    <property type="entry name" value="DNA-DIRECTED RNA POLYMERASES I, II, AND III SUBUNIT RPABC3"/>
    <property type="match status" value="1"/>
</dbReference>
<dbReference type="Gene3D" id="2.40.50.140">
    <property type="entry name" value="Nucleic acid-binding proteins"/>
    <property type="match status" value="1"/>
</dbReference>
<accession>A0A6A5TWM3</accession>
<evidence type="ECO:0000256" key="4">
    <source>
        <dbReference type="PIRNR" id="PIRNR000779"/>
    </source>
</evidence>
<evidence type="ECO:0000313" key="5">
    <source>
        <dbReference type="EMBL" id="KAF1956042.1"/>
    </source>
</evidence>